<dbReference type="Pfam" id="PF14559">
    <property type="entry name" value="TPR_19"/>
    <property type="match status" value="1"/>
</dbReference>
<dbReference type="InterPro" id="IPR011990">
    <property type="entry name" value="TPR-like_helical_dom_sf"/>
</dbReference>
<protein>
    <recommendedName>
        <fullName evidence="8">THIF-type NAD/FAD binding fold domain-containing protein</fullName>
    </recommendedName>
</protein>
<sequence length="566" mass="62786">MDSKEIGGGSSGADLLREIERLRAEKEELESRIHLLEAQIKPRGTAEKDKSGSCSLSSLSCPRMNGTTLSGLSPEMIHRYSRHLLLPDFGVEGQLKLSKSSILVVGAGGLGSPVAMYLAACGVGCLGIVDSDIVELNNLHRQSSEKLNLIPESSRITSKEYNEIVNAGEPHILVDVRPVHHFKIAAIPKSMNIPLSNLEDKLSTIDSALKQAAQDSGKWVIISTSTLALRLSLLPMLIVQLRKAQEIALFFPKLPPPFPPPLSGRSFREQYMLLQKKRRELGCPSFLWNFAFFTVQVPCFLLWMTSIRRMCLDNHPGFDTYYKVYLDIMAIPLLFIGFHIPQGSLVYWVTNSSLTLFQLLALKNSFIRMKLGLRDEKVPLREQVSSEKVLPENNIHLMEISVDTLSPQKLLDIALEDLAAGRRNEALPLLEMAIEKDPELVRALIAMGQILCSQGSLVEAAKYFENAISKIQDDEDPFLLVATFGAGVSHLWQGNKLEGIKHLKRIAELKEPESLANKVCYHQGLVILGSTLFEEGNKSEAAKYLRIAATYDPGVAVYLKECEEAG</sequence>
<proteinExistence type="inferred from homology"/>
<feature type="domain" description="THIF-type NAD/FAD binding fold" evidence="8">
    <location>
        <begin position="80"/>
        <end position="143"/>
    </location>
</feature>
<dbReference type="PANTHER" id="PTHR12428">
    <property type="entry name" value="OXA1"/>
    <property type="match status" value="1"/>
</dbReference>
<name>A0A9E7I1L4_9LILI</name>
<dbReference type="SUPFAM" id="SSF52821">
    <property type="entry name" value="Rhodanese/Cell cycle control phosphatase"/>
    <property type="match status" value="1"/>
</dbReference>
<dbReference type="Proteomes" id="UP001055439">
    <property type="component" value="Chromosome 8"/>
</dbReference>
<evidence type="ECO:0000256" key="7">
    <source>
        <dbReference type="SAM" id="Phobius"/>
    </source>
</evidence>
<evidence type="ECO:0000259" key="8">
    <source>
        <dbReference type="Pfam" id="PF00899"/>
    </source>
</evidence>
<feature type="transmembrane region" description="Helical" evidence="7">
    <location>
        <begin position="286"/>
        <end position="304"/>
    </location>
</feature>
<keyword evidence="4 7" id="KW-1133">Transmembrane helix</keyword>
<evidence type="ECO:0000313" key="9">
    <source>
        <dbReference type="EMBL" id="URE39852.1"/>
    </source>
</evidence>
<dbReference type="GO" id="GO:0032979">
    <property type="term" value="P:protein insertion into mitochondrial inner membrane from matrix"/>
    <property type="evidence" value="ECO:0007669"/>
    <property type="project" value="TreeGrafter"/>
</dbReference>
<dbReference type="SUPFAM" id="SSF69572">
    <property type="entry name" value="Activating enzymes of the ubiquitin-like proteins"/>
    <property type="match status" value="1"/>
</dbReference>
<dbReference type="GO" id="GO:0008641">
    <property type="term" value="F:ubiquitin-like modifier activating enzyme activity"/>
    <property type="evidence" value="ECO:0007669"/>
    <property type="project" value="InterPro"/>
</dbReference>
<evidence type="ECO:0000256" key="1">
    <source>
        <dbReference type="ARBA" id="ARBA00004141"/>
    </source>
</evidence>
<comment type="similarity">
    <text evidence="2">Belongs to the OXA1/ALB3/YidC (TC 2.A.9.2) family.</text>
</comment>
<dbReference type="Gene3D" id="3.40.50.720">
    <property type="entry name" value="NAD(P)-binding Rossmann-like Domain"/>
    <property type="match status" value="1"/>
</dbReference>
<gene>
    <name evidence="9" type="ORF">MUK42_06135</name>
</gene>
<keyword evidence="10" id="KW-1185">Reference proteome</keyword>
<dbReference type="InterPro" id="IPR001708">
    <property type="entry name" value="YidC/ALB3/OXA1/COX18"/>
</dbReference>
<feature type="coiled-coil region" evidence="6">
    <location>
        <begin position="12"/>
        <end position="39"/>
    </location>
</feature>
<dbReference type="OrthoDB" id="10261062at2759"/>
<dbReference type="Gene3D" id="1.25.40.10">
    <property type="entry name" value="Tetratricopeptide repeat domain"/>
    <property type="match status" value="1"/>
</dbReference>
<dbReference type="GO" id="GO:0032977">
    <property type="term" value="F:membrane insertase activity"/>
    <property type="evidence" value="ECO:0007669"/>
    <property type="project" value="InterPro"/>
</dbReference>
<organism evidence="9 10">
    <name type="scientific">Musa troglodytarum</name>
    <name type="common">fe'i banana</name>
    <dbReference type="NCBI Taxonomy" id="320322"/>
    <lineage>
        <taxon>Eukaryota</taxon>
        <taxon>Viridiplantae</taxon>
        <taxon>Streptophyta</taxon>
        <taxon>Embryophyta</taxon>
        <taxon>Tracheophyta</taxon>
        <taxon>Spermatophyta</taxon>
        <taxon>Magnoliopsida</taxon>
        <taxon>Liliopsida</taxon>
        <taxon>Zingiberales</taxon>
        <taxon>Musaceae</taxon>
        <taxon>Musa</taxon>
    </lineage>
</organism>
<keyword evidence="6" id="KW-0175">Coiled coil</keyword>
<dbReference type="InterPro" id="IPR019734">
    <property type="entry name" value="TPR_rpt"/>
</dbReference>
<accession>A0A9E7I1L4</accession>
<dbReference type="PANTHER" id="PTHR12428:SF65">
    <property type="entry name" value="CYTOCHROME C OXIDASE ASSEMBLY PROTEIN COX18, MITOCHONDRIAL"/>
    <property type="match status" value="1"/>
</dbReference>
<dbReference type="AlphaFoldDB" id="A0A9E7I1L4"/>
<feature type="transmembrane region" description="Helical" evidence="7">
    <location>
        <begin position="324"/>
        <end position="340"/>
    </location>
</feature>
<dbReference type="Pfam" id="PF00899">
    <property type="entry name" value="ThiF"/>
    <property type="match status" value="1"/>
</dbReference>
<dbReference type="SMART" id="SM00028">
    <property type="entry name" value="TPR"/>
    <property type="match status" value="3"/>
</dbReference>
<dbReference type="SUPFAM" id="SSF48452">
    <property type="entry name" value="TPR-like"/>
    <property type="match status" value="1"/>
</dbReference>
<evidence type="ECO:0000256" key="6">
    <source>
        <dbReference type="SAM" id="Coils"/>
    </source>
</evidence>
<dbReference type="InterPro" id="IPR036873">
    <property type="entry name" value="Rhodanese-like_dom_sf"/>
</dbReference>
<dbReference type="InterPro" id="IPR035985">
    <property type="entry name" value="Ubiquitin-activating_enz"/>
</dbReference>
<evidence type="ECO:0000256" key="2">
    <source>
        <dbReference type="ARBA" id="ARBA00010583"/>
    </source>
</evidence>
<keyword evidence="5 7" id="KW-0472">Membrane</keyword>
<keyword evidence="3 7" id="KW-0812">Transmembrane</keyword>
<evidence type="ECO:0000256" key="4">
    <source>
        <dbReference type="ARBA" id="ARBA00022989"/>
    </source>
</evidence>
<evidence type="ECO:0000256" key="3">
    <source>
        <dbReference type="ARBA" id="ARBA00022692"/>
    </source>
</evidence>
<evidence type="ECO:0000313" key="10">
    <source>
        <dbReference type="Proteomes" id="UP001055439"/>
    </source>
</evidence>
<dbReference type="Gene3D" id="3.40.250.10">
    <property type="entry name" value="Rhodanese-like domain"/>
    <property type="match status" value="1"/>
</dbReference>
<evidence type="ECO:0000256" key="5">
    <source>
        <dbReference type="ARBA" id="ARBA00023136"/>
    </source>
</evidence>
<reference evidence="9" key="1">
    <citation type="submission" date="2022-05" db="EMBL/GenBank/DDBJ databases">
        <title>The Musa troglodytarum L. genome provides insights into the mechanism of non-climacteric behaviour and enrichment of carotenoids.</title>
        <authorList>
            <person name="Wang J."/>
        </authorList>
    </citation>
    <scope>NUCLEOTIDE SEQUENCE</scope>
    <source>
        <tissue evidence="9">Leaf</tissue>
    </source>
</reference>
<comment type="subcellular location">
    <subcellularLocation>
        <location evidence="1">Membrane</location>
        <topology evidence="1">Multi-pass membrane protein</topology>
    </subcellularLocation>
</comment>
<dbReference type="EMBL" id="CP097510">
    <property type="protein sequence ID" value="URE39852.1"/>
    <property type="molecule type" value="Genomic_DNA"/>
</dbReference>
<dbReference type="InterPro" id="IPR000594">
    <property type="entry name" value="ThiF_NAD_FAD-bd"/>
</dbReference>
<dbReference type="GO" id="GO:0005743">
    <property type="term" value="C:mitochondrial inner membrane"/>
    <property type="evidence" value="ECO:0007669"/>
    <property type="project" value="TreeGrafter"/>
</dbReference>